<proteinExistence type="predicted"/>
<dbReference type="EMBL" id="QJKJ01009153">
    <property type="protein sequence ID" value="RDX77493.1"/>
    <property type="molecule type" value="Genomic_DNA"/>
</dbReference>
<dbReference type="InterPro" id="IPR012337">
    <property type="entry name" value="RNaseH-like_sf"/>
</dbReference>
<dbReference type="SUPFAM" id="SSF53098">
    <property type="entry name" value="Ribonuclease H-like"/>
    <property type="match status" value="1"/>
</dbReference>
<dbReference type="Proteomes" id="UP000257109">
    <property type="component" value="Unassembled WGS sequence"/>
</dbReference>
<name>A0A371FHA2_MUCPR</name>
<dbReference type="Gene3D" id="3.30.420.10">
    <property type="entry name" value="Ribonuclease H-like superfamily/Ribonuclease H"/>
    <property type="match status" value="1"/>
</dbReference>
<dbReference type="InterPro" id="IPR036397">
    <property type="entry name" value="RNaseH_sf"/>
</dbReference>
<organism evidence="1 2">
    <name type="scientific">Mucuna pruriens</name>
    <name type="common">Velvet bean</name>
    <name type="synonym">Dolichos pruriens</name>
    <dbReference type="NCBI Taxonomy" id="157652"/>
    <lineage>
        <taxon>Eukaryota</taxon>
        <taxon>Viridiplantae</taxon>
        <taxon>Streptophyta</taxon>
        <taxon>Embryophyta</taxon>
        <taxon>Tracheophyta</taxon>
        <taxon>Spermatophyta</taxon>
        <taxon>Magnoliopsida</taxon>
        <taxon>eudicotyledons</taxon>
        <taxon>Gunneridae</taxon>
        <taxon>Pentapetalae</taxon>
        <taxon>rosids</taxon>
        <taxon>fabids</taxon>
        <taxon>Fabales</taxon>
        <taxon>Fabaceae</taxon>
        <taxon>Papilionoideae</taxon>
        <taxon>50 kb inversion clade</taxon>
        <taxon>NPAAA clade</taxon>
        <taxon>indigoferoid/millettioid clade</taxon>
        <taxon>Phaseoleae</taxon>
        <taxon>Mucuna</taxon>
    </lineage>
</organism>
<keyword evidence="2" id="KW-1185">Reference proteome</keyword>
<sequence>MESQIGSHLYIWDKRGTRTIVSNRDSKFLVHFWRSLWSRLETKLLYSIICHPQTDGQTKVFNAITSYSPLELPYGFNPFSSLDLFSLPILPNCANNEGLSKA</sequence>
<comment type="caution">
    <text evidence="1">The sequence shown here is derived from an EMBL/GenBank/DDBJ whole genome shotgun (WGS) entry which is preliminary data.</text>
</comment>
<protein>
    <submittedName>
        <fullName evidence="1">Uncharacterized protein</fullName>
    </submittedName>
</protein>
<dbReference type="OrthoDB" id="1935586at2759"/>
<dbReference type="PANTHER" id="PTHR35046">
    <property type="entry name" value="ZINC KNUCKLE (CCHC-TYPE) FAMILY PROTEIN"/>
    <property type="match status" value="1"/>
</dbReference>
<feature type="non-terminal residue" evidence="1">
    <location>
        <position position="1"/>
    </location>
</feature>
<evidence type="ECO:0000313" key="1">
    <source>
        <dbReference type="EMBL" id="RDX77493.1"/>
    </source>
</evidence>
<dbReference type="PANTHER" id="PTHR35046:SF9">
    <property type="entry name" value="RNA-DIRECTED DNA POLYMERASE"/>
    <property type="match status" value="1"/>
</dbReference>
<accession>A0A371FHA2</accession>
<reference evidence="1" key="1">
    <citation type="submission" date="2018-05" db="EMBL/GenBank/DDBJ databases">
        <title>Draft genome of Mucuna pruriens seed.</title>
        <authorList>
            <person name="Nnadi N.E."/>
            <person name="Vos R."/>
            <person name="Hasami M.H."/>
            <person name="Devisetty U.K."/>
            <person name="Aguiy J.C."/>
        </authorList>
    </citation>
    <scope>NUCLEOTIDE SEQUENCE [LARGE SCALE GENOMIC DNA]</scope>
    <source>
        <strain evidence="1">JCA_2017</strain>
    </source>
</reference>
<dbReference type="GO" id="GO:0003676">
    <property type="term" value="F:nucleic acid binding"/>
    <property type="evidence" value="ECO:0007669"/>
    <property type="project" value="InterPro"/>
</dbReference>
<gene>
    <name evidence="1" type="ORF">CR513_42378</name>
</gene>
<dbReference type="AlphaFoldDB" id="A0A371FHA2"/>
<evidence type="ECO:0000313" key="2">
    <source>
        <dbReference type="Proteomes" id="UP000257109"/>
    </source>
</evidence>